<evidence type="ECO:0000256" key="1">
    <source>
        <dbReference type="ARBA" id="ARBA00006432"/>
    </source>
</evidence>
<dbReference type="Gene3D" id="3.40.50.12780">
    <property type="entry name" value="N-terminal domain of ligase-like"/>
    <property type="match status" value="1"/>
</dbReference>
<dbReference type="RefSeq" id="WP_380063268.1">
    <property type="nucleotide sequence ID" value="NZ_JBHSEI010000015.1"/>
</dbReference>
<keyword evidence="3" id="KW-0276">Fatty acid metabolism</keyword>
<proteinExistence type="inferred from homology"/>
<dbReference type="PANTHER" id="PTHR43859:SF4">
    <property type="entry name" value="BUTANOATE--COA LIGASE AAE1-RELATED"/>
    <property type="match status" value="1"/>
</dbReference>
<dbReference type="PANTHER" id="PTHR43859">
    <property type="entry name" value="ACYL-ACTIVATING ENZYME"/>
    <property type="match status" value="1"/>
</dbReference>
<comment type="caution">
    <text evidence="7">The sequence shown here is derived from an EMBL/GenBank/DDBJ whole genome shotgun (WGS) entry which is preliminary data.</text>
</comment>
<dbReference type="Gene3D" id="3.30.300.30">
    <property type="match status" value="1"/>
</dbReference>
<evidence type="ECO:0000313" key="8">
    <source>
        <dbReference type="Proteomes" id="UP001595952"/>
    </source>
</evidence>
<dbReference type="Proteomes" id="UP001595952">
    <property type="component" value="Unassembled WGS sequence"/>
</dbReference>
<accession>A0ABV9ID94</accession>
<organism evidence="7 8">
    <name type="scientific">Deinococcus hohokamensis</name>
    <dbReference type="NCBI Taxonomy" id="309883"/>
    <lineage>
        <taxon>Bacteria</taxon>
        <taxon>Thermotogati</taxon>
        <taxon>Deinococcota</taxon>
        <taxon>Deinococci</taxon>
        <taxon>Deinococcales</taxon>
        <taxon>Deinococcaceae</taxon>
        <taxon>Deinococcus</taxon>
    </lineage>
</organism>
<dbReference type="InterPro" id="IPR045851">
    <property type="entry name" value="AMP-bd_C_sf"/>
</dbReference>
<evidence type="ECO:0000256" key="2">
    <source>
        <dbReference type="ARBA" id="ARBA00022598"/>
    </source>
</evidence>
<dbReference type="PROSITE" id="PS00455">
    <property type="entry name" value="AMP_BINDING"/>
    <property type="match status" value="1"/>
</dbReference>
<dbReference type="SUPFAM" id="SSF56801">
    <property type="entry name" value="Acetyl-CoA synthetase-like"/>
    <property type="match status" value="1"/>
</dbReference>
<dbReference type="Pfam" id="PF00501">
    <property type="entry name" value="AMP-binding"/>
    <property type="match status" value="1"/>
</dbReference>
<feature type="domain" description="AMP-dependent synthetase/ligase" evidence="5">
    <location>
        <begin position="15"/>
        <end position="371"/>
    </location>
</feature>
<protein>
    <submittedName>
        <fullName evidence="7">AMP-binding protein</fullName>
    </submittedName>
</protein>
<dbReference type="EMBL" id="JBHSEI010000015">
    <property type="protein sequence ID" value="MFC4640288.1"/>
    <property type="molecule type" value="Genomic_DNA"/>
</dbReference>
<sequence length="517" mass="54839">MKTPLTPLEPVLRTLAVYRDQPAVLLAHRRVSYGAWSERMARLVGLLRARGLQPGGHVLLISPNTPDALLAFHSVPLAGGVIVPLNSAFGDEALNFLSAHADPQVALVDAAQLGRVEDTLQTLNVPVIVLGGPDFEAELGETEAHVLCLPDGLDEDAPISINYTSGTTSDPKGVMLTHRNAFLALSNLLYHLNLRPQSVLLHALPLAHGNGWGCVWAATAAGATHVPLPDPGGLRAALSDPEVGATHLYASPALLSALTDPAAPMRLARPVQLLLAGTSPPPRALRALQTQGFEVLHGYGLTETSAIMAMTDAADLRGLSDPFPVLARQGHPMVFGGQIAVVLESGQPVPADGQTPGEIIIRGNQVMKGYYHNRAATRKAIKNGWLHTGDLAVRHNDGRIEILDREGDLLNLSGQPVSSAQIEAVLYRHPSVREAVVVATRGEGREEMPVAFVTLHPGAQVVPRELLGFCAPHLPSHALPRRIQLVSELPKTASGKVLKHVLRSQAAGKSNAVSADD</sequence>
<dbReference type="InterPro" id="IPR020845">
    <property type="entry name" value="AMP-binding_CS"/>
</dbReference>
<dbReference type="InterPro" id="IPR025110">
    <property type="entry name" value="AMP-bd_C"/>
</dbReference>
<evidence type="ECO:0000256" key="4">
    <source>
        <dbReference type="ARBA" id="ARBA00023098"/>
    </source>
</evidence>
<dbReference type="InterPro" id="IPR042099">
    <property type="entry name" value="ANL_N_sf"/>
</dbReference>
<dbReference type="InterPro" id="IPR000873">
    <property type="entry name" value="AMP-dep_synth/lig_dom"/>
</dbReference>
<keyword evidence="2" id="KW-0436">Ligase</keyword>
<name>A0ABV9ID94_9DEIO</name>
<keyword evidence="8" id="KW-1185">Reference proteome</keyword>
<evidence type="ECO:0000256" key="3">
    <source>
        <dbReference type="ARBA" id="ARBA00022832"/>
    </source>
</evidence>
<dbReference type="Pfam" id="PF13193">
    <property type="entry name" value="AMP-binding_C"/>
    <property type="match status" value="1"/>
</dbReference>
<comment type="similarity">
    <text evidence="1">Belongs to the ATP-dependent AMP-binding enzyme family.</text>
</comment>
<evidence type="ECO:0000259" key="6">
    <source>
        <dbReference type="Pfam" id="PF13193"/>
    </source>
</evidence>
<feature type="domain" description="AMP-binding enzyme C-terminal" evidence="6">
    <location>
        <begin position="421"/>
        <end position="496"/>
    </location>
</feature>
<reference evidence="8" key="1">
    <citation type="journal article" date="2019" name="Int. J. Syst. Evol. Microbiol.">
        <title>The Global Catalogue of Microorganisms (GCM) 10K type strain sequencing project: providing services to taxonomists for standard genome sequencing and annotation.</title>
        <authorList>
            <consortium name="The Broad Institute Genomics Platform"/>
            <consortium name="The Broad Institute Genome Sequencing Center for Infectious Disease"/>
            <person name="Wu L."/>
            <person name="Ma J."/>
        </authorList>
    </citation>
    <scope>NUCLEOTIDE SEQUENCE [LARGE SCALE GENOMIC DNA]</scope>
    <source>
        <strain evidence="8">CCUG 55995</strain>
    </source>
</reference>
<keyword evidence="4" id="KW-0443">Lipid metabolism</keyword>
<gene>
    <name evidence="7" type="ORF">ACFO0D_18310</name>
</gene>
<evidence type="ECO:0000259" key="5">
    <source>
        <dbReference type="Pfam" id="PF00501"/>
    </source>
</evidence>
<evidence type="ECO:0000313" key="7">
    <source>
        <dbReference type="EMBL" id="MFC4640288.1"/>
    </source>
</evidence>